<dbReference type="InterPro" id="IPR036388">
    <property type="entry name" value="WH-like_DNA-bd_sf"/>
</dbReference>
<dbReference type="CDD" id="cd00383">
    <property type="entry name" value="trans_reg_C"/>
    <property type="match status" value="1"/>
</dbReference>
<dbReference type="Pfam" id="PF00486">
    <property type="entry name" value="Trans_reg_C"/>
    <property type="match status" value="1"/>
</dbReference>
<gene>
    <name evidence="4" type="ORF">RFN28_21400</name>
</gene>
<dbReference type="PROSITE" id="PS51755">
    <property type="entry name" value="OMPR_PHOB"/>
    <property type="match status" value="1"/>
</dbReference>
<dbReference type="PANTHER" id="PTHR47691">
    <property type="entry name" value="REGULATOR-RELATED"/>
    <property type="match status" value="1"/>
</dbReference>
<dbReference type="Gene3D" id="1.10.10.10">
    <property type="entry name" value="Winged helix-like DNA-binding domain superfamily/Winged helix DNA-binding domain"/>
    <property type="match status" value="1"/>
</dbReference>
<sequence length="463" mass="50592">MALSFGNFVLDERERSLTGPQGAIDLSARSIDMLFVFLERPNMLVEKRELFDIVWPGTIVEENTLHVHISALRKALGPDFVATIHGRGYRYVGPPPKRVQGSEIPALRSGGNLSRYRPECIARELEIKGLVTLVNQYPLVTTLGPGGVGKTTLVLKAAEELARGFPDGVWVVDLASISDGSLAESAIMQVLGIPVRTETAQQRAILDLLRPLAALLVLDNCEHVAHAVANVVRSLLYEAVKLKIVATSQVPLGLGEEHIFKLAPFSIDAASASERSAAEIFFIRCYEAQGESLAADELPLVRRLCTRLDGIALALKMAAARSATLGLGEVDRQLAEHLAELSTGRGDASGRHRSLAASLEWSYGILTEDEQRALRALGVFQGSFTLDGARAVIGEHADDHLTELVRRSLVARDGGDRTRYRLLETTRHFALQELAKLSEEQNARRVWRTTCCAVSRKAWPDGN</sequence>
<name>A0ABU4Y239_9HYPH</name>
<dbReference type="RefSeq" id="WP_320289207.1">
    <property type="nucleotide sequence ID" value="NZ_JAVIIW010000026.1"/>
</dbReference>
<dbReference type="InterPro" id="IPR001867">
    <property type="entry name" value="OmpR/PhoB-type_DNA-bd"/>
</dbReference>
<feature type="domain" description="OmpR/PhoB-type" evidence="3">
    <location>
        <begin position="1"/>
        <end position="93"/>
    </location>
</feature>
<evidence type="ECO:0000313" key="4">
    <source>
        <dbReference type="EMBL" id="MDX8480992.1"/>
    </source>
</evidence>
<accession>A0ABU4Y239</accession>
<evidence type="ECO:0000259" key="3">
    <source>
        <dbReference type="PROSITE" id="PS51755"/>
    </source>
</evidence>
<dbReference type="Gene3D" id="3.40.50.300">
    <property type="entry name" value="P-loop containing nucleotide triphosphate hydrolases"/>
    <property type="match status" value="1"/>
</dbReference>
<evidence type="ECO:0000256" key="1">
    <source>
        <dbReference type="ARBA" id="ARBA00023125"/>
    </source>
</evidence>
<comment type="caution">
    <text evidence="4">The sequence shown here is derived from an EMBL/GenBank/DDBJ whole genome shotgun (WGS) entry which is preliminary data.</text>
</comment>
<dbReference type="PANTHER" id="PTHR47691:SF3">
    <property type="entry name" value="HTH-TYPE TRANSCRIPTIONAL REGULATOR RV0890C-RELATED"/>
    <property type="match status" value="1"/>
</dbReference>
<dbReference type="Pfam" id="PF00931">
    <property type="entry name" value="NB-ARC"/>
    <property type="match status" value="1"/>
</dbReference>
<keyword evidence="5" id="KW-1185">Reference proteome</keyword>
<reference evidence="4 5" key="1">
    <citation type="submission" date="2023-08" db="EMBL/GenBank/DDBJ databases">
        <title>Implementing the SeqCode for naming new Mesorhizobium species isolated from Vachellia karroo root nodules.</title>
        <authorList>
            <person name="Van Lill M."/>
        </authorList>
    </citation>
    <scope>NUCLEOTIDE SEQUENCE [LARGE SCALE GENOMIC DNA]</scope>
    <source>
        <strain evidence="4 5">VK24D</strain>
    </source>
</reference>
<proteinExistence type="predicted"/>
<organism evidence="4 5">
    <name type="scientific">Mesorhizobium album</name>
    <dbReference type="NCBI Taxonomy" id="3072314"/>
    <lineage>
        <taxon>Bacteria</taxon>
        <taxon>Pseudomonadati</taxon>
        <taxon>Pseudomonadota</taxon>
        <taxon>Alphaproteobacteria</taxon>
        <taxon>Hyphomicrobiales</taxon>
        <taxon>Phyllobacteriaceae</taxon>
        <taxon>Mesorhizobium</taxon>
    </lineage>
</organism>
<evidence type="ECO:0000313" key="5">
    <source>
        <dbReference type="Proteomes" id="UP001287059"/>
    </source>
</evidence>
<keyword evidence="1 2" id="KW-0238">DNA-binding</keyword>
<dbReference type="InterPro" id="IPR027417">
    <property type="entry name" value="P-loop_NTPase"/>
</dbReference>
<dbReference type="SUPFAM" id="SSF52540">
    <property type="entry name" value="P-loop containing nucleoside triphosphate hydrolases"/>
    <property type="match status" value="1"/>
</dbReference>
<dbReference type="SUPFAM" id="SSF46894">
    <property type="entry name" value="C-terminal effector domain of the bipartite response regulators"/>
    <property type="match status" value="1"/>
</dbReference>
<dbReference type="SMART" id="SM00862">
    <property type="entry name" value="Trans_reg_C"/>
    <property type="match status" value="1"/>
</dbReference>
<evidence type="ECO:0000256" key="2">
    <source>
        <dbReference type="PROSITE-ProRule" id="PRU01091"/>
    </source>
</evidence>
<dbReference type="InterPro" id="IPR016032">
    <property type="entry name" value="Sig_transdc_resp-reg_C-effctor"/>
</dbReference>
<dbReference type="Proteomes" id="UP001287059">
    <property type="component" value="Unassembled WGS sequence"/>
</dbReference>
<protein>
    <submittedName>
        <fullName evidence="4">Winged helix-turn-helix domain-containing protein</fullName>
    </submittedName>
</protein>
<feature type="DNA-binding region" description="OmpR/PhoB-type" evidence="2">
    <location>
        <begin position="1"/>
        <end position="93"/>
    </location>
</feature>
<dbReference type="InterPro" id="IPR002182">
    <property type="entry name" value="NB-ARC"/>
</dbReference>
<dbReference type="EMBL" id="JAVIIW010000026">
    <property type="protein sequence ID" value="MDX8480992.1"/>
    <property type="molecule type" value="Genomic_DNA"/>
</dbReference>